<sequence>MALRPAVDTEPTTTNAAEAFQNQTLRPILKLHNELFLSLFRSYLVRRKQAPDGRFSRITPPEQEAYIEHTLRTDQKFRNLLIGTVIGQFTSTELADFLADEAELTRRTLNMISQRLIDQNV</sequence>
<name>A0A939K3F4_9BACT</name>
<keyword evidence="2" id="KW-1185">Reference proteome</keyword>
<dbReference type="EMBL" id="JAFMYU010000029">
    <property type="protein sequence ID" value="MBO0934285.1"/>
    <property type="molecule type" value="Genomic_DNA"/>
</dbReference>
<organism evidence="1 2">
    <name type="scientific">Fibrella aquatilis</name>
    <dbReference type="NCBI Taxonomy" id="2817059"/>
    <lineage>
        <taxon>Bacteria</taxon>
        <taxon>Pseudomonadati</taxon>
        <taxon>Bacteroidota</taxon>
        <taxon>Cytophagia</taxon>
        <taxon>Cytophagales</taxon>
        <taxon>Spirosomataceae</taxon>
        <taxon>Fibrella</taxon>
    </lineage>
</organism>
<evidence type="ECO:0000313" key="1">
    <source>
        <dbReference type="EMBL" id="MBO0934285.1"/>
    </source>
</evidence>
<gene>
    <name evidence="1" type="ORF">J2I48_24975</name>
</gene>
<reference evidence="1 2" key="1">
    <citation type="submission" date="2021-03" db="EMBL/GenBank/DDBJ databases">
        <title>Fibrella sp. HMF5036 genome sequencing and assembly.</title>
        <authorList>
            <person name="Kang H."/>
            <person name="Kim H."/>
            <person name="Bae S."/>
            <person name="Joh K."/>
        </authorList>
    </citation>
    <scope>NUCLEOTIDE SEQUENCE [LARGE SCALE GENOMIC DNA]</scope>
    <source>
        <strain evidence="1 2">HMF5036</strain>
    </source>
</reference>
<proteinExistence type="predicted"/>
<accession>A0A939K3F4</accession>
<comment type="caution">
    <text evidence="1">The sequence shown here is derived from an EMBL/GenBank/DDBJ whole genome shotgun (WGS) entry which is preliminary data.</text>
</comment>
<evidence type="ECO:0000313" key="2">
    <source>
        <dbReference type="Proteomes" id="UP000664795"/>
    </source>
</evidence>
<protein>
    <submittedName>
        <fullName evidence="1">Glyoxalase</fullName>
    </submittedName>
</protein>
<dbReference type="Proteomes" id="UP000664795">
    <property type="component" value="Unassembled WGS sequence"/>
</dbReference>
<dbReference type="AlphaFoldDB" id="A0A939K3F4"/>